<protein>
    <submittedName>
        <fullName evidence="1">Uncharacterized protein</fullName>
    </submittedName>
</protein>
<sequence length="91" mass="10206">MVWEILRRCWKFGKLPELMHRLAVRDLPPDAITVRLTTSCEPPAGVTIPGRSLTRGAWRTGGSRQAVYGNSEYSKAHGTWQYASSARRFGS</sequence>
<name>A0A4D6MID1_VIGUN</name>
<dbReference type="EMBL" id="CP039351">
    <property type="protein sequence ID" value="QCE00544.1"/>
    <property type="molecule type" value="Genomic_DNA"/>
</dbReference>
<organism evidence="1 2">
    <name type="scientific">Vigna unguiculata</name>
    <name type="common">Cowpea</name>
    <dbReference type="NCBI Taxonomy" id="3917"/>
    <lineage>
        <taxon>Eukaryota</taxon>
        <taxon>Viridiplantae</taxon>
        <taxon>Streptophyta</taxon>
        <taxon>Embryophyta</taxon>
        <taxon>Tracheophyta</taxon>
        <taxon>Spermatophyta</taxon>
        <taxon>Magnoliopsida</taxon>
        <taxon>eudicotyledons</taxon>
        <taxon>Gunneridae</taxon>
        <taxon>Pentapetalae</taxon>
        <taxon>rosids</taxon>
        <taxon>fabids</taxon>
        <taxon>Fabales</taxon>
        <taxon>Fabaceae</taxon>
        <taxon>Papilionoideae</taxon>
        <taxon>50 kb inversion clade</taxon>
        <taxon>NPAAA clade</taxon>
        <taxon>indigoferoid/millettioid clade</taxon>
        <taxon>Phaseoleae</taxon>
        <taxon>Vigna</taxon>
    </lineage>
</organism>
<dbReference type="AlphaFoldDB" id="A0A4D6MID1"/>
<gene>
    <name evidence="1" type="ORF">DEO72_LG7g1834</name>
</gene>
<proteinExistence type="predicted"/>
<keyword evidence="2" id="KW-1185">Reference proteome</keyword>
<evidence type="ECO:0000313" key="2">
    <source>
        <dbReference type="Proteomes" id="UP000501690"/>
    </source>
</evidence>
<dbReference type="Proteomes" id="UP000501690">
    <property type="component" value="Linkage Group LG7"/>
</dbReference>
<reference evidence="1 2" key="1">
    <citation type="submission" date="2019-04" db="EMBL/GenBank/DDBJ databases">
        <title>An improved genome assembly and genetic linkage map for asparagus bean, Vigna unguiculata ssp. sesquipedialis.</title>
        <authorList>
            <person name="Xia Q."/>
            <person name="Zhang R."/>
            <person name="Dong Y."/>
        </authorList>
    </citation>
    <scope>NUCLEOTIDE SEQUENCE [LARGE SCALE GENOMIC DNA]</scope>
    <source>
        <tissue evidence="1">Leaf</tissue>
    </source>
</reference>
<evidence type="ECO:0000313" key="1">
    <source>
        <dbReference type="EMBL" id="QCE00544.1"/>
    </source>
</evidence>
<accession>A0A4D6MID1</accession>